<evidence type="ECO:0000313" key="1">
    <source>
        <dbReference type="EMBL" id="GBN32368.1"/>
    </source>
</evidence>
<dbReference type="AlphaFoldDB" id="A0A4Y2MZ24"/>
<evidence type="ECO:0000313" key="2">
    <source>
        <dbReference type="Proteomes" id="UP000499080"/>
    </source>
</evidence>
<dbReference type="EMBL" id="BGPR01008227">
    <property type="protein sequence ID" value="GBN32368.1"/>
    <property type="molecule type" value="Genomic_DNA"/>
</dbReference>
<name>A0A4Y2MZ24_ARAVE</name>
<accession>A0A4Y2MZ24</accession>
<reference evidence="1 2" key="1">
    <citation type="journal article" date="2019" name="Sci. Rep.">
        <title>Orb-weaving spider Araneus ventricosus genome elucidates the spidroin gene catalogue.</title>
        <authorList>
            <person name="Kono N."/>
            <person name="Nakamura H."/>
            <person name="Ohtoshi R."/>
            <person name="Moran D.A.P."/>
            <person name="Shinohara A."/>
            <person name="Yoshida Y."/>
            <person name="Fujiwara M."/>
            <person name="Mori M."/>
            <person name="Tomita M."/>
            <person name="Arakawa K."/>
        </authorList>
    </citation>
    <scope>NUCLEOTIDE SEQUENCE [LARGE SCALE GENOMIC DNA]</scope>
</reference>
<protein>
    <submittedName>
        <fullName evidence="1">Uncharacterized protein</fullName>
    </submittedName>
</protein>
<gene>
    <name evidence="1" type="ORF">AVEN_136794_1</name>
</gene>
<comment type="caution">
    <text evidence="1">The sequence shown here is derived from an EMBL/GenBank/DDBJ whole genome shotgun (WGS) entry which is preliminary data.</text>
</comment>
<dbReference type="Proteomes" id="UP000499080">
    <property type="component" value="Unassembled WGS sequence"/>
</dbReference>
<sequence length="92" mass="10522">MGPPHAPLSRESATHLRYLDFAFLRKARSPLPTIIFQFYGQRVEWETGPDENQNISITQCQFSSDFGFDDGFWIDALQMVWSGAVVNVQLNI</sequence>
<organism evidence="1 2">
    <name type="scientific">Araneus ventricosus</name>
    <name type="common">Orbweaver spider</name>
    <name type="synonym">Epeira ventricosa</name>
    <dbReference type="NCBI Taxonomy" id="182803"/>
    <lineage>
        <taxon>Eukaryota</taxon>
        <taxon>Metazoa</taxon>
        <taxon>Ecdysozoa</taxon>
        <taxon>Arthropoda</taxon>
        <taxon>Chelicerata</taxon>
        <taxon>Arachnida</taxon>
        <taxon>Araneae</taxon>
        <taxon>Araneomorphae</taxon>
        <taxon>Entelegynae</taxon>
        <taxon>Araneoidea</taxon>
        <taxon>Araneidae</taxon>
        <taxon>Araneus</taxon>
    </lineage>
</organism>
<keyword evidence="2" id="KW-1185">Reference proteome</keyword>
<proteinExistence type="predicted"/>